<keyword evidence="4" id="KW-0574">Periplasm</keyword>
<proteinExistence type="predicted"/>
<organism evidence="6 7">
    <name type="scientific">Microbacterium hatanonis</name>
    <dbReference type="NCBI Taxonomy" id="404366"/>
    <lineage>
        <taxon>Bacteria</taxon>
        <taxon>Bacillati</taxon>
        <taxon>Actinomycetota</taxon>
        <taxon>Actinomycetes</taxon>
        <taxon>Micrococcales</taxon>
        <taxon>Microbacteriaceae</taxon>
        <taxon>Microbacterium</taxon>
    </lineage>
</organism>
<dbReference type="OrthoDB" id="9815444at2"/>
<accession>A0A5C8HYG9</accession>
<dbReference type="InterPro" id="IPR006059">
    <property type="entry name" value="SBP"/>
</dbReference>
<dbReference type="PROSITE" id="PS51257">
    <property type="entry name" value="PROKAR_LIPOPROTEIN"/>
    <property type="match status" value="1"/>
</dbReference>
<dbReference type="GO" id="GO:0030975">
    <property type="term" value="F:thiamine binding"/>
    <property type="evidence" value="ECO:0007669"/>
    <property type="project" value="TreeGrafter"/>
</dbReference>
<feature type="signal peptide" evidence="5">
    <location>
        <begin position="1"/>
        <end position="26"/>
    </location>
</feature>
<feature type="chain" id="PRO_5022663436" evidence="5">
    <location>
        <begin position="27"/>
        <end position="354"/>
    </location>
</feature>
<dbReference type="SUPFAM" id="SSF53850">
    <property type="entry name" value="Periplasmic binding protein-like II"/>
    <property type="match status" value="1"/>
</dbReference>
<dbReference type="Pfam" id="PF13416">
    <property type="entry name" value="SBP_bac_8"/>
    <property type="match status" value="1"/>
</dbReference>
<evidence type="ECO:0000313" key="6">
    <source>
        <dbReference type="EMBL" id="TXK10064.1"/>
    </source>
</evidence>
<dbReference type="EMBL" id="VRSV01000002">
    <property type="protein sequence ID" value="TXK10064.1"/>
    <property type="molecule type" value="Genomic_DNA"/>
</dbReference>
<dbReference type="PANTHER" id="PTHR30006">
    <property type="entry name" value="THIAMINE-BINDING PERIPLASMIC PROTEIN-RELATED"/>
    <property type="match status" value="1"/>
</dbReference>
<keyword evidence="7" id="KW-1185">Reference proteome</keyword>
<evidence type="ECO:0000256" key="1">
    <source>
        <dbReference type="ARBA" id="ARBA00004418"/>
    </source>
</evidence>
<gene>
    <name evidence="6" type="ORF">FVP77_14470</name>
</gene>
<keyword evidence="3 5" id="KW-0732">Signal</keyword>
<protein>
    <submittedName>
        <fullName evidence="6">Extracellular solute-binding protein</fullName>
    </submittedName>
</protein>
<dbReference type="GO" id="GO:0015888">
    <property type="term" value="P:thiamine transport"/>
    <property type="evidence" value="ECO:0007669"/>
    <property type="project" value="TreeGrafter"/>
</dbReference>
<keyword evidence="2" id="KW-0813">Transport</keyword>
<comment type="subcellular location">
    <subcellularLocation>
        <location evidence="1">Periplasm</location>
    </subcellularLocation>
</comment>
<comment type="caution">
    <text evidence="6">The sequence shown here is derived from an EMBL/GenBank/DDBJ whole genome shotgun (WGS) entry which is preliminary data.</text>
</comment>
<evidence type="ECO:0000313" key="7">
    <source>
        <dbReference type="Proteomes" id="UP000321034"/>
    </source>
</evidence>
<dbReference type="GO" id="GO:0030976">
    <property type="term" value="F:thiamine pyrophosphate binding"/>
    <property type="evidence" value="ECO:0007669"/>
    <property type="project" value="TreeGrafter"/>
</dbReference>
<dbReference type="AlphaFoldDB" id="A0A5C8HYG9"/>
<evidence type="ECO:0000256" key="3">
    <source>
        <dbReference type="ARBA" id="ARBA00022729"/>
    </source>
</evidence>
<dbReference type="Proteomes" id="UP000321034">
    <property type="component" value="Unassembled WGS sequence"/>
</dbReference>
<dbReference type="PANTHER" id="PTHR30006:SF3">
    <property type="entry name" value="THIAMINE-BINDING PERIPLASMIC PROTEIN"/>
    <property type="match status" value="1"/>
</dbReference>
<evidence type="ECO:0000256" key="5">
    <source>
        <dbReference type="SAM" id="SignalP"/>
    </source>
</evidence>
<sequence length="354" mass="38234">MGIRRRRRMLVAGALAVVALATTACASGETAPTSSDDPAAVSGQIVWADYGGPTNEAFQEVFFAPFTEETGVEVVATTLAASVQYQMLEGEEGDYDTMMTGMAEVVLYSDNLVALPESVPRSDQLSADVAEYTIATPIIGYAQGYLASTFPDGGPQTWADFWDTETYPGKRAVPGEYSDFMFEAALLADGVAPDDLYPLDLDRATAKLDELKPDMVFYTEYPQVQQLLSAGGASIAFSPNGQFAALKNAGLDVTVSWDQALVEANPFVVPSSAKNPSATFALAEFLADPELQAEFSRRTNYGPSSSAAFEYLSDDEIAALPNAPEHTEIIWADADNRAELYDEMNDRYTEWLTS</sequence>
<reference evidence="6 7" key="1">
    <citation type="submission" date="2019-08" db="EMBL/GenBank/DDBJ databases">
        <authorList>
            <person name="Dong K."/>
        </authorList>
    </citation>
    <scope>NUCLEOTIDE SEQUENCE [LARGE SCALE GENOMIC DNA]</scope>
    <source>
        <strain evidence="6 7">JCM14558</strain>
    </source>
</reference>
<evidence type="ECO:0000256" key="4">
    <source>
        <dbReference type="ARBA" id="ARBA00022764"/>
    </source>
</evidence>
<name>A0A5C8HYG9_9MICO</name>
<dbReference type="GO" id="GO:0030288">
    <property type="term" value="C:outer membrane-bounded periplasmic space"/>
    <property type="evidence" value="ECO:0007669"/>
    <property type="project" value="TreeGrafter"/>
</dbReference>
<dbReference type="Gene3D" id="3.40.190.10">
    <property type="entry name" value="Periplasmic binding protein-like II"/>
    <property type="match status" value="2"/>
</dbReference>
<evidence type="ECO:0000256" key="2">
    <source>
        <dbReference type="ARBA" id="ARBA00022448"/>
    </source>
</evidence>